<dbReference type="RefSeq" id="WP_093105883.1">
    <property type="nucleotide sequence ID" value="NZ_FNOS01000002.1"/>
</dbReference>
<dbReference type="Proteomes" id="UP000198647">
    <property type="component" value="Unassembled WGS sequence"/>
</dbReference>
<dbReference type="EMBL" id="FNOS01000002">
    <property type="protein sequence ID" value="SDX63024.1"/>
    <property type="molecule type" value="Genomic_DNA"/>
</dbReference>
<comment type="caution">
    <text evidence="1">The sequence shown here is derived from an EMBL/GenBank/DDBJ whole genome shotgun (WGS) entry which is preliminary data.</text>
</comment>
<keyword evidence="2" id="KW-1185">Reference proteome</keyword>
<evidence type="ECO:0000313" key="2">
    <source>
        <dbReference type="Proteomes" id="UP000198647"/>
    </source>
</evidence>
<gene>
    <name evidence="1" type="ORF">SAMN04488081_0879</name>
</gene>
<reference evidence="1 2" key="1">
    <citation type="submission" date="2016-10" db="EMBL/GenBank/DDBJ databases">
        <authorList>
            <person name="Varghese N."/>
            <person name="Submissions S."/>
        </authorList>
    </citation>
    <scope>NUCLEOTIDE SEQUENCE [LARGE SCALE GENOMIC DNA]</scope>
    <source>
        <strain evidence="1 2">DSM 20748</strain>
    </source>
</reference>
<proteinExistence type="predicted"/>
<protein>
    <submittedName>
        <fullName evidence="1">Uncharacterized protein</fullName>
    </submittedName>
</protein>
<evidence type="ECO:0000313" key="1">
    <source>
        <dbReference type="EMBL" id="SDX63024.1"/>
    </source>
</evidence>
<accession>A0A1H3DBC6</accession>
<name>A0A1H3DBC6_9BACI</name>
<organism evidence="1 2">
    <name type="scientific">Salimicrobium album</name>
    <dbReference type="NCBI Taxonomy" id="50717"/>
    <lineage>
        <taxon>Bacteria</taxon>
        <taxon>Bacillati</taxon>
        <taxon>Bacillota</taxon>
        <taxon>Bacilli</taxon>
        <taxon>Bacillales</taxon>
        <taxon>Bacillaceae</taxon>
        <taxon>Salimicrobium</taxon>
    </lineage>
</organism>
<sequence length="95" mass="10718">MYTFIMYDGDKVLDTQELNERPVVSKNHVASGDFKANVNKSFIIIEGVFDGVFDISKDISDECKSENERLREQVEFTGDTLEALMMEVAVMKGGM</sequence>